<accession>A0A9P8Q513</accession>
<comment type="caution">
    <text evidence="2">The sequence shown here is derived from an EMBL/GenBank/DDBJ whole genome shotgun (WGS) entry which is preliminary data.</text>
</comment>
<dbReference type="AlphaFoldDB" id="A0A9P8Q513"/>
<protein>
    <submittedName>
        <fullName evidence="2">Uncharacterized protein</fullName>
    </submittedName>
</protein>
<feature type="transmembrane region" description="Helical" evidence="1">
    <location>
        <begin position="60"/>
        <end position="78"/>
    </location>
</feature>
<reference evidence="2" key="2">
    <citation type="submission" date="2021-01" db="EMBL/GenBank/DDBJ databases">
        <authorList>
            <person name="Schikora-Tamarit M.A."/>
        </authorList>
    </citation>
    <scope>NUCLEOTIDE SEQUENCE</scope>
    <source>
        <strain evidence="2">CBS2887</strain>
    </source>
</reference>
<organism evidence="2 3">
    <name type="scientific">Wickerhamomyces pijperi</name>
    <name type="common">Yeast</name>
    <name type="synonym">Pichia pijperi</name>
    <dbReference type="NCBI Taxonomy" id="599730"/>
    <lineage>
        <taxon>Eukaryota</taxon>
        <taxon>Fungi</taxon>
        <taxon>Dikarya</taxon>
        <taxon>Ascomycota</taxon>
        <taxon>Saccharomycotina</taxon>
        <taxon>Saccharomycetes</taxon>
        <taxon>Phaffomycetales</taxon>
        <taxon>Wickerhamomycetaceae</taxon>
        <taxon>Wickerhamomyces</taxon>
    </lineage>
</organism>
<sequence length="208" mass="24166">MSSRSQAYSSLFQIKVVKLIYLLNSFLFFAIGSRTLLLLNLIGLFQYIANGVHDFYCKSVLFITFSELALSLLGLIPIRFNKLVFNRCLDLHMIYLFHTFYEQLTKNQVYSLYLVAFSLYDLLEYINHYYGLFKIGKFKTLQVTNALVLGSIKACLEFMVIFKSLNYIEKGTWHYWTSCLVLLGFIPLKYSTIKKAVNKPFKANAKTN</sequence>
<dbReference type="EMBL" id="JAEUBG010002673">
    <property type="protein sequence ID" value="KAH3684176.1"/>
    <property type="molecule type" value="Genomic_DNA"/>
</dbReference>
<feature type="transmembrane region" description="Helical" evidence="1">
    <location>
        <begin position="143"/>
        <end position="161"/>
    </location>
</feature>
<feature type="transmembrane region" description="Helical" evidence="1">
    <location>
        <begin position="21"/>
        <end position="48"/>
    </location>
</feature>
<keyword evidence="1" id="KW-1133">Transmembrane helix</keyword>
<keyword evidence="3" id="KW-1185">Reference proteome</keyword>
<feature type="transmembrane region" description="Helical" evidence="1">
    <location>
        <begin position="173"/>
        <end position="192"/>
    </location>
</feature>
<evidence type="ECO:0000313" key="2">
    <source>
        <dbReference type="EMBL" id="KAH3684176.1"/>
    </source>
</evidence>
<keyword evidence="1" id="KW-0472">Membrane</keyword>
<keyword evidence="1" id="KW-0812">Transmembrane</keyword>
<name>A0A9P8Q513_WICPI</name>
<evidence type="ECO:0000256" key="1">
    <source>
        <dbReference type="SAM" id="Phobius"/>
    </source>
</evidence>
<gene>
    <name evidence="2" type="ORF">WICPIJ_004819</name>
</gene>
<evidence type="ECO:0000313" key="3">
    <source>
        <dbReference type="Proteomes" id="UP000774326"/>
    </source>
</evidence>
<reference evidence="2" key="1">
    <citation type="journal article" date="2021" name="Open Biol.">
        <title>Shared evolutionary footprints suggest mitochondrial oxidative damage underlies multiple complex I losses in fungi.</title>
        <authorList>
            <person name="Schikora-Tamarit M.A."/>
            <person name="Marcet-Houben M."/>
            <person name="Nosek J."/>
            <person name="Gabaldon T."/>
        </authorList>
    </citation>
    <scope>NUCLEOTIDE SEQUENCE</scope>
    <source>
        <strain evidence="2">CBS2887</strain>
    </source>
</reference>
<dbReference type="Proteomes" id="UP000774326">
    <property type="component" value="Unassembled WGS sequence"/>
</dbReference>
<proteinExistence type="predicted"/>